<dbReference type="CDD" id="cd09278">
    <property type="entry name" value="RNase_HI_prokaryote_like"/>
    <property type="match status" value="1"/>
</dbReference>
<evidence type="ECO:0000256" key="7">
    <source>
        <dbReference type="ARBA" id="ARBA00022723"/>
    </source>
</evidence>
<gene>
    <name evidence="12" type="ORF">METZ01_LOCUS35989</name>
</gene>
<dbReference type="GO" id="GO:0004523">
    <property type="term" value="F:RNA-DNA hybrid ribonuclease activity"/>
    <property type="evidence" value="ECO:0007669"/>
    <property type="project" value="UniProtKB-EC"/>
</dbReference>
<feature type="domain" description="RNase H type-1" evidence="11">
    <location>
        <begin position="1"/>
        <end position="114"/>
    </location>
</feature>
<dbReference type="SUPFAM" id="SSF53098">
    <property type="entry name" value="Ribonuclease H-like"/>
    <property type="match status" value="1"/>
</dbReference>
<protein>
    <recommendedName>
        <fullName evidence="5">ribonuclease H</fullName>
        <ecNumber evidence="5">3.1.26.4</ecNumber>
    </recommendedName>
</protein>
<organism evidence="12">
    <name type="scientific">marine metagenome</name>
    <dbReference type="NCBI Taxonomy" id="408172"/>
    <lineage>
        <taxon>unclassified sequences</taxon>
        <taxon>metagenomes</taxon>
        <taxon>ecological metagenomes</taxon>
    </lineage>
</organism>
<comment type="catalytic activity">
    <reaction evidence="1">
        <text>Endonucleolytic cleavage to 5'-phosphomonoester.</text>
        <dbReference type="EC" id="3.1.26.4"/>
    </reaction>
</comment>
<keyword evidence="8" id="KW-0255">Endonuclease</keyword>
<dbReference type="PROSITE" id="PS50879">
    <property type="entry name" value="RNASE_H_1"/>
    <property type="match status" value="1"/>
</dbReference>
<evidence type="ECO:0000256" key="3">
    <source>
        <dbReference type="ARBA" id="ARBA00005300"/>
    </source>
</evidence>
<evidence type="ECO:0000256" key="8">
    <source>
        <dbReference type="ARBA" id="ARBA00022759"/>
    </source>
</evidence>
<evidence type="ECO:0000256" key="4">
    <source>
        <dbReference type="ARBA" id="ARBA00011245"/>
    </source>
</evidence>
<comment type="cofactor">
    <cofactor evidence="2">
        <name>Mg(2+)</name>
        <dbReference type="ChEBI" id="CHEBI:18420"/>
    </cofactor>
</comment>
<dbReference type="EMBL" id="UINC01001538">
    <property type="protein sequence ID" value="SUZ83135.1"/>
    <property type="molecule type" value="Genomic_DNA"/>
</dbReference>
<reference evidence="12" key="1">
    <citation type="submission" date="2018-05" db="EMBL/GenBank/DDBJ databases">
        <authorList>
            <person name="Lanie J.A."/>
            <person name="Ng W.-L."/>
            <person name="Kazmierczak K.M."/>
            <person name="Andrzejewski T.M."/>
            <person name="Davidsen T.M."/>
            <person name="Wayne K.J."/>
            <person name="Tettelin H."/>
            <person name="Glass J.I."/>
            <person name="Rusch D."/>
            <person name="Podicherti R."/>
            <person name="Tsui H.-C.T."/>
            <person name="Winkler M.E."/>
        </authorList>
    </citation>
    <scope>NUCLEOTIDE SEQUENCE</scope>
</reference>
<evidence type="ECO:0000259" key="11">
    <source>
        <dbReference type="PROSITE" id="PS50879"/>
    </source>
</evidence>
<dbReference type="EC" id="3.1.26.4" evidence="5"/>
<keyword evidence="10" id="KW-0460">Magnesium</keyword>
<keyword evidence="9" id="KW-0378">Hydrolase</keyword>
<dbReference type="GO" id="GO:0046872">
    <property type="term" value="F:metal ion binding"/>
    <property type="evidence" value="ECO:0007669"/>
    <property type="project" value="UniProtKB-KW"/>
</dbReference>
<dbReference type="Gene3D" id="3.30.420.10">
    <property type="entry name" value="Ribonuclease H-like superfamily/Ribonuclease H"/>
    <property type="match status" value="1"/>
</dbReference>
<evidence type="ECO:0000313" key="12">
    <source>
        <dbReference type="EMBL" id="SUZ83135.1"/>
    </source>
</evidence>
<keyword evidence="7" id="KW-0479">Metal-binding</keyword>
<evidence type="ECO:0000256" key="10">
    <source>
        <dbReference type="ARBA" id="ARBA00022842"/>
    </source>
</evidence>
<proteinExistence type="inferred from homology"/>
<dbReference type="PANTHER" id="PTHR10642">
    <property type="entry name" value="RIBONUCLEASE H1"/>
    <property type="match status" value="1"/>
</dbReference>
<evidence type="ECO:0000256" key="1">
    <source>
        <dbReference type="ARBA" id="ARBA00000077"/>
    </source>
</evidence>
<evidence type="ECO:0000256" key="6">
    <source>
        <dbReference type="ARBA" id="ARBA00022722"/>
    </source>
</evidence>
<dbReference type="GO" id="GO:0043137">
    <property type="term" value="P:DNA replication, removal of RNA primer"/>
    <property type="evidence" value="ECO:0007669"/>
    <property type="project" value="TreeGrafter"/>
</dbReference>
<dbReference type="InterPro" id="IPR050092">
    <property type="entry name" value="RNase_H"/>
</dbReference>
<dbReference type="PANTHER" id="PTHR10642:SF26">
    <property type="entry name" value="RIBONUCLEASE H1"/>
    <property type="match status" value="1"/>
</dbReference>
<evidence type="ECO:0000256" key="2">
    <source>
        <dbReference type="ARBA" id="ARBA00001946"/>
    </source>
</evidence>
<sequence>MLYKDNRKELSQGYKTTTNNRMELTAVIKALEAIKKNSIKVTIYSDSKYVVESVEKGWIWNWEKKNFKKKQNIDLWKQFIPLYKKFNIKFIWVKGHAGIKENERCDELANLAQSSNLINDTGYKV</sequence>
<dbReference type="InterPro" id="IPR022892">
    <property type="entry name" value="RNaseHI"/>
</dbReference>
<keyword evidence="6" id="KW-0540">Nuclease</keyword>
<dbReference type="InterPro" id="IPR036397">
    <property type="entry name" value="RNaseH_sf"/>
</dbReference>
<comment type="similarity">
    <text evidence="3">Belongs to the RNase H family.</text>
</comment>
<evidence type="ECO:0000256" key="9">
    <source>
        <dbReference type="ARBA" id="ARBA00022801"/>
    </source>
</evidence>
<dbReference type="InterPro" id="IPR002156">
    <property type="entry name" value="RNaseH_domain"/>
</dbReference>
<name>A0A381QUT0_9ZZZZ</name>
<dbReference type="GO" id="GO:0003676">
    <property type="term" value="F:nucleic acid binding"/>
    <property type="evidence" value="ECO:0007669"/>
    <property type="project" value="InterPro"/>
</dbReference>
<evidence type="ECO:0000256" key="5">
    <source>
        <dbReference type="ARBA" id="ARBA00012180"/>
    </source>
</evidence>
<accession>A0A381QUT0</accession>
<comment type="subunit">
    <text evidence="4">Monomer.</text>
</comment>
<dbReference type="InterPro" id="IPR012337">
    <property type="entry name" value="RNaseH-like_sf"/>
</dbReference>
<dbReference type="AlphaFoldDB" id="A0A381QUT0"/>
<dbReference type="Pfam" id="PF00075">
    <property type="entry name" value="RNase_H"/>
    <property type="match status" value="1"/>
</dbReference>